<evidence type="ECO:0000256" key="5">
    <source>
        <dbReference type="ARBA" id="ARBA00022801"/>
    </source>
</evidence>
<gene>
    <name evidence="12" type="ORF">PFICI_13170</name>
</gene>
<dbReference type="Pfam" id="PF01915">
    <property type="entry name" value="Glyco_hydro_3_C"/>
    <property type="match status" value="1"/>
</dbReference>
<evidence type="ECO:0000256" key="2">
    <source>
        <dbReference type="ARBA" id="ARBA00004987"/>
    </source>
</evidence>
<dbReference type="Proteomes" id="UP000030651">
    <property type="component" value="Unassembled WGS sequence"/>
</dbReference>
<dbReference type="SUPFAM" id="SSF52279">
    <property type="entry name" value="Beta-D-glucan exohydrolase, C-terminal domain"/>
    <property type="match status" value="1"/>
</dbReference>
<name>W3WPE5_PESFW</name>
<dbReference type="InParanoid" id="W3WPE5"/>
<dbReference type="Gene3D" id="2.60.120.260">
    <property type="entry name" value="Galactose-binding domain-like"/>
    <property type="match status" value="1"/>
</dbReference>
<evidence type="ECO:0000256" key="8">
    <source>
        <dbReference type="ARBA" id="ARBA00023295"/>
    </source>
</evidence>
<dbReference type="PANTHER" id="PTHR42715">
    <property type="entry name" value="BETA-GLUCOSIDASE"/>
    <property type="match status" value="1"/>
</dbReference>
<dbReference type="OrthoDB" id="4702902at2759"/>
<comment type="similarity">
    <text evidence="3">Belongs to the glycosyl hydrolase 3 family.</text>
</comment>
<dbReference type="HOGENOM" id="CLU_850218_0_0_1"/>
<dbReference type="RefSeq" id="XP_007839942.1">
    <property type="nucleotide sequence ID" value="XM_007841751.1"/>
</dbReference>
<dbReference type="Gene3D" id="3.20.20.300">
    <property type="entry name" value="Glycoside hydrolase, family 3, N-terminal domain"/>
    <property type="match status" value="1"/>
</dbReference>
<evidence type="ECO:0000256" key="6">
    <source>
        <dbReference type="ARBA" id="ARBA00023180"/>
    </source>
</evidence>
<dbReference type="SUPFAM" id="SSF51445">
    <property type="entry name" value="(Trans)glycosidases"/>
    <property type="match status" value="1"/>
</dbReference>
<evidence type="ECO:0000259" key="11">
    <source>
        <dbReference type="Pfam" id="PF01915"/>
    </source>
</evidence>
<keyword evidence="9" id="KW-0624">Polysaccharide degradation</keyword>
<dbReference type="Gene3D" id="3.40.50.1700">
    <property type="entry name" value="Glycoside hydrolase family 3 C-terminal domain"/>
    <property type="match status" value="1"/>
</dbReference>
<keyword evidence="8" id="KW-0326">Glycosidase</keyword>
<evidence type="ECO:0000256" key="9">
    <source>
        <dbReference type="ARBA" id="ARBA00023326"/>
    </source>
</evidence>
<evidence type="ECO:0000256" key="4">
    <source>
        <dbReference type="ARBA" id="ARBA00012744"/>
    </source>
</evidence>
<evidence type="ECO:0000259" key="10">
    <source>
        <dbReference type="Pfam" id="PF00933"/>
    </source>
</evidence>
<dbReference type="GO" id="GO:0008422">
    <property type="term" value="F:beta-glucosidase activity"/>
    <property type="evidence" value="ECO:0007669"/>
    <property type="project" value="UniProtKB-EC"/>
</dbReference>
<evidence type="ECO:0000256" key="3">
    <source>
        <dbReference type="ARBA" id="ARBA00005336"/>
    </source>
</evidence>
<evidence type="ECO:0000313" key="13">
    <source>
        <dbReference type="Proteomes" id="UP000030651"/>
    </source>
</evidence>
<evidence type="ECO:0000256" key="1">
    <source>
        <dbReference type="ARBA" id="ARBA00000448"/>
    </source>
</evidence>
<dbReference type="KEGG" id="pfy:PFICI_13170"/>
<dbReference type="InterPro" id="IPR001764">
    <property type="entry name" value="Glyco_hydro_3_N"/>
</dbReference>
<dbReference type="EC" id="3.2.1.21" evidence="4"/>
<keyword evidence="7" id="KW-0119">Carbohydrate metabolism</keyword>
<dbReference type="InterPro" id="IPR036962">
    <property type="entry name" value="Glyco_hydro_3_N_sf"/>
</dbReference>
<dbReference type="PANTHER" id="PTHR42715:SF27">
    <property type="entry name" value="BETA-GLUCOSIDASE-RELATED"/>
    <property type="match status" value="1"/>
</dbReference>
<reference evidence="13" key="1">
    <citation type="journal article" date="2015" name="BMC Genomics">
        <title>Genomic and transcriptomic analysis of the endophytic fungus Pestalotiopsis fici reveals its lifestyle and high potential for synthesis of natural products.</title>
        <authorList>
            <person name="Wang X."/>
            <person name="Zhang X."/>
            <person name="Liu L."/>
            <person name="Xiang M."/>
            <person name="Wang W."/>
            <person name="Sun X."/>
            <person name="Che Y."/>
            <person name="Guo L."/>
            <person name="Liu G."/>
            <person name="Guo L."/>
            <person name="Wang C."/>
            <person name="Yin W.B."/>
            <person name="Stadler M."/>
            <person name="Zhang X."/>
            <person name="Liu X."/>
        </authorList>
    </citation>
    <scope>NUCLEOTIDE SEQUENCE [LARGE SCALE GENOMIC DNA]</scope>
    <source>
        <strain evidence="13">W106-1 / CGMCC3.15140</strain>
    </source>
</reference>
<dbReference type="InterPro" id="IPR017853">
    <property type="entry name" value="GH"/>
</dbReference>
<evidence type="ECO:0000313" key="12">
    <source>
        <dbReference type="EMBL" id="ETS74686.1"/>
    </source>
</evidence>
<feature type="domain" description="Glycoside hydrolase family 3 C-terminal" evidence="11">
    <location>
        <begin position="140"/>
        <end position="290"/>
    </location>
</feature>
<dbReference type="Pfam" id="PF00933">
    <property type="entry name" value="Glyco_hydro_3"/>
    <property type="match status" value="1"/>
</dbReference>
<dbReference type="GO" id="GO:0009251">
    <property type="term" value="P:glucan catabolic process"/>
    <property type="evidence" value="ECO:0007669"/>
    <property type="project" value="TreeGrafter"/>
</dbReference>
<comment type="catalytic activity">
    <reaction evidence="1">
        <text>Hydrolysis of terminal, non-reducing beta-D-glucosyl residues with release of beta-D-glucose.</text>
        <dbReference type="EC" id="3.2.1.21"/>
    </reaction>
</comment>
<dbReference type="AlphaFoldDB" id="W3WPE5"/>
<feature type="domain" description="Glycoside hydrolase family 3 N-terminal" evidence="10">
    <location>
        <begin position="30"/>
        <end position="125"/>
    </location>
</feature>
<organism evidence="12 13">
    <name type="scientific">Pestalotiopsis fici (strain W106-1 / CGMCC3.15140)</name>
    <dbReference type="NCBI Taxonomy" id="1229662"/>
    <lineage>
        <taxon>Eukaryota</taxon>
        <taxon>Fungi</taxon>
        <taxon>Dikarya</taxon>
        <taxon>Ascomycota</taxon>
        <taxon>Pezizomycotina</taxon>
        <taxon>Sordariomycetes</taxon>
        <taxon>Xylariomycetidae</taxon>
        <taxon>Amphisphaeriales</taxon>
        <taxon>Sporocadaceae</taxon>
        <taxon>Pestalotiopsis</taxon>
    </lineage>
</organism>
<comment type="pathway">
    <text evidence="2">Glycan metabolism; cellulose degradation.</text>
</comment>
<sequence>MGRWSNSWRVPKGVETPPGSDFDVEAILKLGIPSIRRSDGPNGIRGTRFFGSVSSACLPCGMAIGATFDQELAREIGHLLADEARAKGAHVILGPTVNIPRAPLGGRGFESYSEDPVLSGLMAGALTREPAARSELSGERHDGRDSFCRACQEPQTYEILVQWGCAKTSKLKVPATVDFGHGGFRISGCRRLDLAQGIADAVELAKNSDQVILFAGLSGEWESEGEDRETLDLPPCTDDLIDRVLEANRNTVIVIQSGTPVLLPWIHKAKDVLHAWYGGNETGNGIADDVFQTSRGSLCESQLSIRGWQVFVWRGCIFSYEKKETLS</sequence>
<proteinExistence type="inferred from homology"/>
<dbReference type="PRINTS" id="PR00133">
    <property type="entry name" value="GLHYDRLASE3"/>
</dbReference>
<dbReference type="GeneID" id="19278183"/>
<dbReference type="EMBL" id="KI912119">
    <property type="protein sequence ID" value="ETS74686.1"/>
    <property type="molecule type" value="Genomic_DNA"/>
</dbReference>
<keyword evidence="6" id="KW-0325">Glycoprotein</keyword>
<keyword evidence="5" id="KW-0378">Hydrolase</keyword>
<dbReference type="InterPro" id="IPR036881">
    <property type="entry name" value="Glyco_hydro_3_C_sf"/>
</dbReference>
<dbReference type="InterPro" id="IPR050288">
    <property type="entry name" value="Cellulose_deg_GH3"/>
</dbReference>
<protein>
    <recommendedName>
        <fullName evidence="4">beta-glucosidase</fullName>
        <ecNumber evidence="4">3.2.1.21</ecNumber>
    </recommendedName>
</protein>
<keyword evidence="13" id="KW-1185">Reference proteome</keyword>
<accession>W3WPE5</accession>
<dbReference type="STRING" id="1229662.W3WPE5"/>
<evidence type="ECO:0000256" key="7">
    <source>
        <dbReference type="ARBA" id="ARBA00023277"/>
    </source>
</evidence>
<dbReference type="eggNOG" id="ENOG502QR4D">
    <property type="taxonomic scope" value="Eukaryota"/>
</dbReference>
<dbReference type="InterPro" id="IPR002772">
    <property type="entry name" value="Glyco_hydro_3_C"/>
</dbReference>